<dbReference type="Pfam" id="PF00628">
    <property type="entry name" value="PHD"/>
    <property type="match status" value="1"/>
</dbReference>
<sequence>MADSKDRSEQPKISVCIICNKRVNDNHKAVECDKCEEWTHTKCCGMSNEVYNQLSNFPNILFSCDNCRSRPCSAPAPAPSPHSQDIAQLVSTVQSLAKSVNVLHEDIKLIKPLITAVHTLQQDMETIKTTLKSINQPLQQEIDNIKTSLQTTNHPPGQLPPILAIHELIRDEVLECREREKRANSIIVRGLGSEPTTIQQKFNQVVSHLLPHRPISLQDVVPLKPNLVRARIVNSEDRRDLLSVTRNLRQSPFPTVFITKDLTYKRRMERKRRMDAAQGARGGGGNPPPTRAPNLLTPRNPQLVPSSPPLTSTTTTICTGNDNTSNTDTPASACATDAQITHIDAQYLDLFTTLGLQQHVLSPTFVSSGNILDLVLTSERDRVTNVTISPPFPKCGHTPVHFMYVFQSSPKQCNSPANDLATRDWARGSYGAINCSLSMYDWDLEFMYLDPDQMLHKFTHLLQDLCTRHVPARGPKGRSPPWHKNISRNLQRWKKVAWSQYIEVRRTHGRCSVIAAQKLFTFHEANMALRRDVLACQVAYESHLIDQRSTRPKLFHAYIRNKKTARPTIGPLKMNESP</sequence>
<dbReference type="GO" id="GO:0061343">
    <property type="term" value="P:cell adhesion involved in heart morphogenesis"/>
    <property type="evidence" value="ECO:0007669"/>
    <property type="project" value="TreeGrafter"/>
</dbReference>
<dbReference type="PROSITE" id="PS01359">
    <property type="entry name" value="ZF_PHD_1"/>
    <property type="match status" value="1"/>
</dbReference>
<dbReference type="EMBL" id="JAWZYT010004096">
    <property type="protein sequence ID" value="KAK4295351.1"/>
    <property type="molecule type" value="Genomic_DNA"/>
</dbReference>
<dbReference type="GO" id="GO:0031012">
    <property type="term" value="C:extracellular matrix"/>
    <property type="evidence" value="ECO:0007669"/>
    <property type="project" value="TreeGrafter"/>
</dbReference>
<gene>
    <name evidence="7" type="ORF">Pmani_032075</name>
</gene>
<dbReference type="GO" id="GO:0007508">
    <property type="term" value="P:larval heart development"/>
    <property type="evidence" value="ECO:0007669"/>
    <property type="project" value="TreeGrafter"/>
</dbReference>
<dbReference type="SMART" id="SM00249">
    <property type="entry name" value="PHD"/>
    <property type="match status" value="1"/>
</dbReference>
<evidence type="ECO:0000256" key="2">
    <source>
        <dbReference type="ARBA" id="ARBA00022771"/>
    </source>
</evidence>
<evidence type="ECO:0000256" key="4">
    <source>
        <dbReference type="PROSITE-ProRule" id="PRU00146"/>
    </source>
</evidence>
<dbReference type="PANTHER" id="PTHR33395:SF22">
    <property type="entry name" value="REVERSE TRANSCRIPTASE DOMAIN-CONTAINING PROTEIN"/>
    <property type="match status" value="1"/>
</dbReference>
<evidence type="ECO:0000313" key="8">
    <source>
        <dbReference type="Proteomes" id="UP001292094"/>
    </source>
</evidence>
<comment type="caution">
    <text evidence="7">The sequence shown here is derived from an EMBL/GenBank/DDBJ whole genome shotgun (WGS) entry which is preliminary data.</text>
</comment>
<evidence type="ECO:0000256" key="1">
    <source>
        <dbReference type="ARBA" id="ARBA00022723"/>
    </source>
</evidence>
<feature type="region of interest" description="Disordered" evidence="5">
    <location>
        <begin position="270"/>
        <end position="324"/>
    </location>
</feature>
<protein>
    <recommendedName>
        <fullName evidence="6">PHD-type domain-containing protein</fullName>
    </recommendedName>
</protein>
<keyword evidence="8" id="KW-1185">Reference proteome</keyword>
<proteinExistence type="predicted"/>
<dbReference type="PANTHER" id="PTHR33395">
    <property type="entry name" value="TRANSCRIPTASE, PUTATIVE-RELATED-RELATED"/>
    <property type="match status" value="1"/>
</dbReference>
<dbReference type="InterPro" id="IPR011011">
    <property type="entry name" value="Znf_FYVE_PHD"/>
</dbReference>
<dbReference type="PROSITE" id="PS50016">
    <property type="entry name" value="ZF_PHD_2"/>
    <property type="match status" value="1"/>
</dbReference>
<evidence type="ECO:0000313" key="7">
    <source>
        <dbReference type="EMBL" id="KAK4295351.1"/>
    </source>
</evidence>
<accession>A0AAE1NUG4</accession>
<dbReference type="InterPro" id="IPR019786">
    <property type="entry name" value="Zinc_finger_PHD-type_CS"/>
</dbReference>
<keyword evidence="1" id="KW-0479">Metal-binding</keyword>
<organism evidence="7 8">
    <name type="scientific">Petrolisthes manimaculis</name>
    <dbReference type="NCBI Taxonomy" id="1843537"/>
    <lineage>
        <taxon>Eukaryota</taxon>
        <taxon>Metazoa</taxon>
        <taxon>Ecdysozoa</taxon>
        <taxon>Arthropoda</taxon>
        <taxon>Crustacea</taxon>
        <taxon>Multicrustacea</taxon>
        <taxon>Malacostraca</taxon>
        <taxon>Eumalacostraca</taxon>
        <taxon>Eucarida</taxon>
        <taxon>Decapoda</taxon>
        <taxon>Pleocyemata</taxon>
        <taxon>Anomura</taxon>
        <taxon>Galatheoidea</taxon>
        <taxon>Porcellanidae</taxon>
        <taxon>Petrolisthes</taxon>
    </lineage>
</organism>
<dbReference type="AlphaFoldDB" id="A0AAE1NUG4"/>
<dbReference type="SUPFAM" id="SSF57903">
    <property type="entry name" value="FYVE/PHD zinc finger"/>
    <property type="match status" value="1"/>
</dbReference>
<name>A0AAE1NUG4_9EUCA</name>
<reference evidence="7" key="1">
    <citation type="submission" date="2023-11" db="EMBL/GenBank/DDBJ databases">
        <title>Genome assemblies of two species of porcelain crab, Petrolisthes cinctipes and Petrolisthes manimaculis (Anomura: Porcellanidae).</title>
        <authorList>
            <person name="Angst P."/>
        </authorList>
    </citation>
    <scope>NUCLEOTIDE SEQUENCE</scope>
    <source>
        <strain evidence="7">PB745_02</strain>
        <tissue evidence="7">Gill</tissue>
    </source>
</reference>
<keyword evidence="2 4" id="KW-0863">Zinc-finger</keyword>
<dbReference type="InterPro" id="IPR001965">
    <property type="entry name" value="Znf_PHD"/>
</dbReference>
<evidence type="ECO:0000256" key="3">
    <source>
        <dbReference type="ARBA" id="ARBA00022833"/>
    </source>
</evidence>
<dbReference type="GO" id="GO:0008270">
    <property type="term" value="F:zinc ion binding"/>
    <property type="evidence" value="ECO:0007669"/>
    <property type="project" value="UniProtKB-KW"/>
</dbReference>
<dbReference type="Gene3D" id="3.30.40.10">
    <property type="entry name" value="Zinc/RING finger domain, C3HC4 (zinc finger)"/>
    <property type="match status" value="1"/>
</dbReference>
<evidence type="ECO:0000256" key="5">
    <source>
        <dbReference type="SAM" id="MobiDB-lite"/>
    </source>
</evidence>
<dbReference type="InterPro" id="IPR019787">
    <property type="entry name" value="Znf_PHD-finger"/>
</dbReference>
<keyword evidence="3" id="KW-0862">Zinc</keyword>
<dbReference type="InterPro" id="IPR013083">
    <property type="entry name" value="Znf_RING/FYVE/PHD"/>
</dbReference>
<feature type="domain" description="PHD-type" evidence="6">
    <location>
        <begin position="13"/>
        <end position="70"/>
    </location>
</feature>
<evidence type="ECO:0000259" key="6">
    <source>
        <dbReference type="PROSITE" id="PS50016"/>
    </source>
</evidence>
<dbReference type="Proteomes" id="UP001292094">
    <property type="component" value="Unassembled WGS sequence"/>
</dbReference>